<dbReference type="PANTHER" id="PTHR47331">
    <property type="entry name" value="PHD-TYPE DOMAIN-CONTAINING PROTEIN"/>
    <property type="match status" value="1"/>
</dbReference>
<keyword evidence="2" id="KW-1185">Reference proteome</keyword>
<dbReference type="KEGG" id="lak:106151515"/>
<feature type="region of interest" description="Disordered" evidence="1">
    <location>
        <begin position="1"/>
        <end position="27"/>
    </location>
</feature>
<accession>A0A1S3H479</accession>
<dbReference type="Pfam" id="PF03564">
    <property type="entry name" value="DUF1759"/>
    <property type="match status" value="1"/>
</dbReference>
<evidence type="ECO:0000256" key="1">
    <source>
        <dbReference type="SAM" id="MobiDB-lite"/>
    </source>
</evidence>
<dbReference type="InParanoid" id="A0A1S3H479"/>
<proteinExistence type="predicted"/>
<organism evidence="2 3">
    <name type="scientific">Lingula anatina</name>
    <name type="common">Brachiopod</name>
    <name type="synonym">Lingula unguis</name>
    <dbReference type="NCBI Taxonomy" id="7574"/>
    <lineage>
        <taxon>Eukaryota</taxon>
        <taxon>Metazoa</taxon>
        <taxon>Spiralia</taxon>
        <taxon>Lophotrochozoa</taxon>
        <taxon>Brachiopoda</taxon>
        <taxon>Linguliformea</taxon>
        <taxon>Lingulata</taxon>
        <taxon>Lingulida</taxon>
        <taxon>Linguloidea</taxon>
        <taxon>Lingulidae</taxon>
        <taxon>Lingula</taxon>
    </lineage>
</organism>
<dbReference type="RefSeq" id="XP_013380271.1">
    <property type="nucleotide sequence ID" value="XM_013524817.1"/>
</dbReference>
<dbReference type="GeneID" id="106151515"/>
<dbReference type="AlphaFoldDB" id="A0A1S3H479"/>
<name>A0A1S3H479_LINAN</name>
<dbReference type="InterPro" id="IPR005312">
    <property type="entry name" value="DUF1759"/>
</dbReference>
<reference evidence="3" key="1">
    <citation type="submission" date="2025-08" db="UniProtKB">
        <authorList>
            <consortium name="RefSeq"/>
        </authorList>
    </citation>
    <scope>IDENTIFICATION</scope>
    <source>
        <tissue evidence="3">Gonads</tissue>
    </source>
</reference>
<dbReference type="OrthoDB" id="10065844at2759"/>
<evidence type="ECO:0000313" key="3">
    <source>
        <dbReference type="RefSeq" id="XP_013380271.1"/>
    </source>
</evidence>
<evidence type="ECO:0000313" key="2">
    <source>
        <dbReference type="Proteomes" id="UP000085678"/>
    </source>
</evidence>
<dbReference type="Proteomes" id="UP000085678">
    <property type="component" value="Unplaced"/>
</dbReference>
<sequence>MQLQGTITKTLPSTRTVHSQTPTDQEVTVRNISPKDDLRRRLIEELDPDDSVSQAGSNVSFKERQLEEEARQVALKERLKYLTAQQEIEEQQIRLEQRRKRLLLESELNESKKREEIFRKAMGGEDTTKKESDSSYSHDVVRALEKLSLSRLPIPEPPVFEGNYLTYVTWRLAFKTLIESRNIPPSERLYYLKRYLRGEAKETVDHLFYLDSEEAYIEALEILEDRYGDKFLIAEAFRDKLEKWPKINSRDSKGLRKLSDFLRQCLAATDHVGELKILDDCRENRKLLQKLPEWITRRWA</sequence>
<protein>
    <submittedName>
        <fullName evidence="3">Uncharacterized protein LOC106151515</fullName>
    </submittedName>
</protein>
<dbReference type="PANTHER" id="PTHR47331:SF5">
    <property type="entry name" value="RIBONUCLEASE H"/>
    <property type="match status" value="1"/>
</dbReference>
<gene>
    <name evidence="3" type="primary">LOC106151515</name>
</gene>